<dbReference type="PANTHER" id="PTHR30535">
    <property type="entry name" value="VITAMIN B12-BINDING PROTEIN"/>
    <property type="match status" value="1"/>
</dbReference>
<keyword evidence="1 2" id="KW-0732">Signal</keyword>
<feature type="domain" description="Fe/B12 periplasmic-binding" evidence="3">
    <location>
        <begin position="22"/>
        <end position="269"/>
    </location>
</feature>
<dbReference type="InterPro" id="IPR050902">
    <property type="entry name" value="ABC_Transporter_SBP"/>
</dbReference>
<evidence type="ECO:0000313" key="5">
    <source>
        <dbReference type="Proteomes" id="UP001501757"/>
    </source>
</evidence>
<keyword evidence="5" id="KW-1185">Reference proteome</keyword>
<accession>A0ABN0XHD9</accession>
<gene>
    <name evidence="4" type="ORF">GCM10009092_30460</name>
</gene>
<reference evidence="4 5" key="1">
    <citation type="journal article" date="2019" name="Int. J. Syst. Evol. Microbiol.">
        <title>The Global Catalogue of Microorganisms (GCM) 10K type strain sequencing project: providing services to taxonomists for standard genome sequencing and annotation.</title>
        <authorList>
            <consortium name="The Broad Institute Genomics Platform"/>
            <consortium name="The Broad Institute Genome Sequencing Center for Infectious Disease"/>
            <person name="Wu L."/>
            <person name="Ma J."/>
        </authorList>
    </citation>
    <scope>NUCLEOTIDE SEQUENCE [LARGE SCALE GENOMIC DNA]</scope>
    <source>
        <strain evidence="4 5">JCM 13378</strain>
    </source>
</reference>
<protein>
    <submittedName>
        <fullName evidence="4">Cobalamin-binding protein</fullName>
    </submittedName>
</protein>
<dbReference type="CDD" id="cd01144">
    <property type="entry name" value="BtuF"/>
    <property type="match status" value="1"/>
</dbReference>
<dbReference type="EMBL" id="BAAAEI010000019">
    <property type="protein sequence ID" value="GAA0363990.1"/>
    <property type="molecule type" value="Genomic_DNA"/>
</dbReference>
<evidence type="ECO:0000256" key="2">
    <source>
        <dbReference type="SAM" id="SignalP"/>
    </source>
</evidence>
<dbReference type="NCBIfam" id="NF038402">
    <property type="entry name" value="TroA_like"/>
    <property type="match status" value="1"/>
</dbReference>
<feature type="signal peptide" evidence="2">
    <location>
        <begin position="1"/>
        <end position="19"/>
    </location>
</feature>
<evidence type="ECO:0000259" key="3">
    <source>
        <dbReference type="PROSITE" id="PS50983"/>
    </source>
</evidence>
<dbReference type="SUPFAM" id="SSF53807">
    <property type="entry name" value="Helical backbone' metal receptor"/>
    <property type="match status" value="1"/>
</dbReference>
<dbReference type="PROSITE" id="PS50983">
    <property type="entry name" value="FE_B12_PBP"/>
    <property type="match status" value="1"/>
</dbReference>
<dbReference type="InterPro" id="IPR054828">
    <property type="entry name" value="Vit_B12_bind_prot"/>
</dbReference>
<dbReference type="Gene3D" id="3.40.50.1980">
    <property type="entry name" value="Nitrogenase molybdenum iron protein domain"/>
    <property type="match status" value="2"/>
</dbReference>
<comment type="caution">
    <text evidence="4">The sequence shown here is derived from an EMBL/GenBank/DDBJ whole genome shotgun (WGS) entry which is preliminary data.</text>
</comment>
<dbReference type="PANTHER" id="PTHR30535:SF34">
    <property type="entry name" value="MOLYBDATE-BINDING PROTEIN MOLA"/>
    <property type="match status" value="1"/>
</dbReference>
<proteinExistence type="predicted"/>
<evidence type="ECO:0000256" key="1">
    <source>
        <dbReference type="ARBA" id="ARBA00022729"/>
    </source>
</evidence>
<sequence length="269" mass="30203">MTLFYRALCLLLLAQSVAAAERIVSLAPHTTELVYALQSEHKLLAASDFSDYPQAAKALPRVANYQGVDFEALMRLKPDLVLVWQGGNKPQDIQRLQTLGLNLFFSGPQQPEDIASELQALGKLLDKQELAQSLAQNYLNQLAATRARYADAEPVRVFYYMWAKPMMSVGPNAWASRMLEICNGQSIFADAPSDYPEVTMEGVLARKPQLIVAAFDQPREQFVSHWQPWLNTLSLQEADLVSVDPDKLHRFSLRLVDGIAQLCKTIQRK</sequence>
<dbReference type="InterPro" id="IPR002491">
    <property type="entry name" value="ABC_transptr_periplasmic_BD"/>
</dbReference>
<dbReference type="Proteomes" id="UP001501757">
    <property type="component" value="Unassembled WGS sequence"/>
</dbReference>
<organism evidence="4 5">
    <name type="scientific">Bowmanella denitrificans</name>
    <dbReference type="NCBI Taxonomy" id="366582"/>
    <lineage>
        <taxon>Bacteria</taxon>
        <taxon>Pseudomonadati</taxon>
        <taxon>Pseudomonadota</taxon>
        <taxon>Gammaproteobacteria</taxon>
        <taxon>Alteromonadales</taxon>
        <taxon>Alteromonadaceae</taxon>
        <taxon>Bowmanella</taxon>
    </lineage>
</organism>
<dbReference type="RefSeq" id="WP_343846079.1">
    <property type="nucleotide sequence ID" value="NZ_BAAAEI010000019.1"/>
</dbReference>
<evidence type="ECO:0000313" key="4">
    <source>
        <dbReference type="EMBL" id="GAA0363990.1"/>
    </source>
</evidence>
<dbReference type="Pfam" id="PF01497">
    <property type="entry name" value="Peripla_BP_2"/>
    <property type="match status" value="1"/>
</dbReference>
<feature type="chain" id="PRO_5046962502" evidence="2">
    <location>
        <begin position="20"/>
        <end position="269"/>
    </location>
</feature>
<name>A0ABN0XHD9_9ALTE</name>